<reference evidence="2 3" key="1">
    <citation type="submission" date="2018-11" db="EMBL/GenBank/DDBJ databases">
        <authorList>
            <consortium name="Pathogen Informatics"/>
        </authorList>
    </citation>
    <scope>NUCLEOTIDE SEQUENCE [LARGE SCALE GENOMIC DNA]</scope>
</reference>
<evidence type="ECO:0000313" key="2">
    <source>
        <dbReference type="EMBL" id="VDM68524.1"/>
    </source>
</evidence>
<protein>
    <recommendedName>
        <fullName evidence="1">ELP1 three-helical bundle domain-containing protein</fullName>
    </recommendedName>
</protein>
<dbReference type="InterPro" id="IPR056169">
    <property type="entry name" value="HB_ELP1"/>
</dbReference>
<evidence type="ECO:0000313" key="3">
    <source>
        <dbReference type="Proteomes" id="UP000270094"/>
    </source>
</evidence>
<proteinExistence type="predicted"/>
<accession>A0A3P7ISN1</accession>
<keyword evidence="3" id="KW-1185">Reference proteome</keyword>
<feature type="domain" description="ELP1 three-helical bundle" evidence="1">
    <location>
        <begin position="20"/>
        <end position="81"/>
    </location>
</feature>
<organism evidence="2 3">
    <name type="scientific">Strongylus vulgaris</name>
    <name type="common">Blood worm</name>
    <dbReference type="NCBI Taxonomy" id="40348"/>
    <lineage>
        <taxon>Eukaryota</taxon>
        <taxon>Metazoa</taxon>
        <taxon>Ecdysozoa</taxon>
        <taxon>Nematoda</taxon>
        <taxon>Chromadorea</taxon>
        <taxon>Rhabditida</taxon>
        <taxon>Rhabditina</taxon>
        <taxon>Rhabditomorpha</taxon>
        <taxon>Strongyloidea</taxon>
        <taxon>Strongylidae</taxon>
        <taxon>Strongylus</taxon>
    </lineage>
</organism>
<dbReference type="Pfam" id="PF23936">
    <property type="entry name" value="HB_ELP1"/>
    <property type="match status" value="1"/>
</dbReference>
<dbReference type="Proteomes" id="UP000270094">
    <property type="component" value="Unassembled WGS sequence"/>
</dbReference>
<evidence type="ECO:0000259" key="1">
    <source>
        <dbReference type="Pfam" id="PF23936"/>
    </source>
</evidence>
<dbReference type="EMBL" id="UYYB01009089">
    <property type="protein sequence ID" value="VDM68524.1"/>
    <property type="molecule type" value="Genomic_DNA"/>
</dbReference>
<name>A0A3P7ISN1_STRVU</name>
<dbReference type="AlphaFoldDB" id="A0A3P7ISN1"/>
<gene>
    <name evidence="2" type="ORF">SVUK_LOCUS3522</name>
</gene>
<sequence length="99" mass="10901">MQRNSPFHIVRNVIFEGGAILRYAKRLEVVRSTKEERITKIKEGVESGRDLEDIDIYSDAGSTMSVMSRRTTKTGMSRASTTATCFVGLAVQSGGDKTV</sequence>